<gene>
    <name evidence="1" type="ORF">BSAE_1460</name>
</gene>
<evidence type="ECO:0000313" key="2">
    <source>
        <dbReference type="Proteomes" id="UP000029040"/>
    </source>
</evidence>
<dbReference type="Proteomes" id="UP000029040">
    <property type="component" value="Unassembled WGS sequence"/>
</dbReference>
<comment type="caution">
    <text evidence="1">The sequence shown here is derived from an EMBL/GenBank/DDBJ whole genome shotgun (WGS) entry which is preliminary data.</text>
</comment>
<reference evidence="1 2" key="1">
    <citation type="submission" date="2014-03" db="EMBL/GenBank/DDBJ databases">
        <title>Genomics of Bifidobacteria.</title>
        <authorList>
            <person name="Ventura M."/>
            <person name="Milani C."/>
            <person name="Lugli G.A."/>
        </authorList>
    </citation>
    <scope>NUCLEOTIDE SEQUENCE [LARGE SCALE GENOMIC DNA]</scope>
    <source>
        <strain evidence="1 2">LMG 14934</strain>
    </source>
</reference>
<accession>A0A087CQQ1</accession>
<dbReference type="AlphaFoldDB" id="A0A087CQQ1"/>
<sequence length="284" mass="32353">MDTETETSKRIDTETEIRALCNHVHRDRAACTMVTVHRLLPWIASTDGELRDDLVYTALYDIFEAETLQQGDLEWVLAELVSDRYLFRGLGPANGDDVFRRSFSLLVIDAILETQPARHMPGRTLQQVWNAYRDYVTRENDLRGYVDGKGWAHSLAHGADVAYSLIALNVPGKTDVLQLFDIWRVKLSDGAYVFIDEEGERLLRAVFAALDVGILDEDDLCQVAASYGSTPVSNDYPLGQHAGENLKNFLMCWHIHADERRLDQLSTATYEALQTLKRQRSKWY</sequence>
<dbReference type="RefSeq" id="WP_033508926.1">
    <property type="nucleotide sequence ID" value="NZ_JDTM01000004.1"/>
</dbReference>
<proteinExistence type="predicted"/>
<dbReference type="Pfam" id="PF10978">
    <property type="entry name" value="DUF2785"/>
    <property type="match status" value="1"/>
</dbReference>
<evidence type="ECO:0008006" key="3">
    <source>
        <dbReference type="Google" id="ProtNLM"/>
    </source>
</evidence>
<dbReference type="EMBL" id="JGZM01000008">
    <property type="protein sequence ID" value="KFI85601.1"/>
    <property type="molecule type" value="Genomic_DNA"/>
</dbReference>
<protein>
    <recommendedName>
        <fullName evidence="3">DUF2785 domain-containing protein</fullName>
    </recommendedName>
</protein>
<name>A0A087CQQ1_9BIFI</name>
<evidence type="ECO:0000313" key="1">
    <source>
        <dbReference type="EMBL" id="KFI85601.1"/>
    </source>
</evidence>
<organism evidence="1 2">
    <name type="scientific">Bifidobacterium pullorum subsp. saeculare DSM 6531 = LMG 14934</name>
    <dbReference type="NCBI Taxonomy" id="1437611"/>
    <lineage>
        <taxon>Bacteria</taxon>
        <taxon>Bacillati</taxon>
        <taxon>Actinomycetota</taxon>
        <taxon>Actinomycetes</taxon>
        <taxon>Bifidobacteriales</taxon>
        <taxon>Bifidobacteriaceae</taxon>
        <taxon>Bifidobacterium</taxon>
    </lineage>
</organism>
<dbReference type="InterPro" id="IPR021247">
    <property type="entry name" value="DUF2785"/>
</dbReference>